<dbReference type="PROSITE" id="PS51375">
    <property type="entry name" value="PPR"/>
    <property type="match status" value="3"/>
</dbReference>
<keyword evidence="4" id="KW-1185">Reference proteome</keyword>
<proteinExistence type="predicted"/>
<dbReference type="AlphaFoldDB" id="A0AAN9NPV4"/>
<keyword evidence="1" id="KW-0677">Repeat</keyword>
<evidence type="ECO:0000313" key="4">
    <source>
        <dbReference type="Proteomes" id="UP001374584"/>
    </source>
</evidence>
<sequence length="715" mass="81265">MVWYSVKLQKPKTLKQSHLVLQNSIRDTMSWRTIASTSRHTFKRLNAIFRSHSTTFPSPQHSRASSAAFLHAPFTTTTLHSAQPTNALIDPKVHATHNDAVVDDEDTTNEFLSRFVWIMRKKVQEAYPEYDKATVDGMLVAIVERVTLEMEKGGGVETASSGSGDFSEDLWGTVWEVSNLVLEDMDKERKKEKMKGFLQCEEVKEMCRFAGEVGIRGDLLRELRFKWAREKMEEREFYEGLERIRKEAQNEEKERDVGEEGKKEKVVVGLPKRKGKIRYKIYGLDLSDPKWAQVADRIHEAEQVFWPQEPKAITGKAKNVRSKILSSKEDDDGLQSLLNEWMELVQPSRVEWIDLLDNLKEQNRSLYLKVAEMLLTEDSFQTNVSDYSGLIDIYAKEDCFDDVERLVKKMSENGIRLDASTASVLVHMYCKGGNLARANEAFEILTGLGFQPDFQVYNSMIMAFVNNGQPKLAEKLMREMDTGNIKPMEEMYMAMLRSFSQLGDTKGADRISLAMQFAGFQQSMEACTLLIEANALTGDPYQARHHFDYMIKLGHRPDDRCTASMIAAYEKKNYLDDALNLLLQLEGDGFEPGVATYSVLVDWLGKLHLVDEAEQLLGKIALLGEAPPFKLQVSLCDMYARAGNEKKALQILGVLEFRKDELGQADFERIISGLIDGGFQQDAQRICGIMEARGFDASRVKVNLLKPVSRARSMR</sequence>
<protein>
    <recommendedName>
        <fullName evidence="5">Pentacotripeptide-repeat region of PRORP domain-containing protein</fullName>
    </recommendedName>
</protein>
<name>A0AAN9NPV4_PHACN</name>
<evidence type="ECO:0000313" key="3">
    <source>
        <dbReference type="EMBL" id="KAK7376796.1"/>
    </source>
</evidence>
<dbReference type="NCBIfam" id="TIGR00756">
    <property type="entry name" value="PPR"/>
    <property type="match status" value="2"/>
</dbReference>
<dbReference type="Pfam" id="PF01535">
    <property type="entry name" value="PPR"/>
    <property type="match status" value="4"/>
</dbReference>
<comment type="caution">
    <text evidence="3">The sequence shown here is derived from an EMBL/GenBank/DDBJ whole genome shotgun (WGS) entry which is preliminary data.</text>
</comment>
<dbReference type="InterPro" id="IPR011990">
    <property type="entry name" value="TPR-like_helical_dom_sf"/>
</dbReference>
<feature type="repeat" description="PPR" evidence="2">
    <location>
        <begin position="453"/>
        <end position="487"/>
    </location>
</feature>
<dbReference type="InterPro" id="IPR002885">
    <property type="entry name" value="PPR_rpt"/>
</dbReference>
<evidence type="ECO:0000256" key="2">
    <source>
        <dbReference type="PROSITE-ProRule" id="PRU00708"/>
    </source>
</evidence>
<dbReference type="PANTHER" id="PTHR46862">
    <property type="entry name" value="OS07G0661900 PROTEIN"/>
    <property type="match status" value="1"/>
</dbReference>
<dbReference type="Gene3D" id="1.25.40.10">
    <property type="entry name" value="Tetratricopeptide repeat domain"/>
    <property type="match status" value="2"/>
</dbReference>
<dbReference type="Proteomes" id="UP001374584">
    <property type="component" value="Unassembled WGS sequence"/>
</dbReference>
<evidence type="ECO:0000256" key="1">
    <source>
        <dbReference type="ARBA" id="ARBA00022737"/>
    </source>
</evidence>
<organism evidence="3 4">
    <name type="scientific">Phaseolus coccineus</name>
    <name type="common">Scarlet runner bean</name>
    <name type="synonym">Phaseolus multiflorus</name>
    <dbReference type="NCBI Taxonomy" id="3886"/>
    <lineage>
        <taxon>Eukaryota</taxon>
        <taxon>Viridiplantae</taxon>
        <taxon>Streptophyta</taxon>
        <taxon>Embryophyta</taxon>
        <taxon>Tracheophyta</taxon>
        <taxon>Spermatophyta</taxon>
        <taxon>Magnoliopsida</taxon>
        <taxon>eudicotyledons</taxon>
        <taxon>Gunneridae</taxon>
        <taxon>Pentapetalae</taxon>
        <taxon>rosids</taxon>
        <taxon>fabids</taxon>
        <taxon>Fabales</taxon>
        <taxon>Fabaceae</taxon>
        <taxon>Papilionoideae</taxon>
        <taxon>50 kb inversion clade</taxon>
        <taxon>NPAAA clade</taxon>
        <taxon>indigoferoid/millettioid clade</taxon>
        <taxon>Phaseoleae</taxon>
        <taxon>Phaseolus</taxon>
    </lineage>
</organism>
<dbReference type="EMBL" id="JAYMYR010000002">
    <property type="protein sequence ID" value="KAK7376796.1"/>
    <property type="molecule type" value="Genomic_DNA"/>
</dbReference>
<gene>
    <name evidence="3" type="ORF">VNO80_02213</name>
</gene>
<reference evidence="3 4" key="1">
    <citation type="submission" date="2024-01" db="EMBL/GenBank/DDBJ databases">
        <title>The genomes of 5 underutilized Papilionoideae crops provide insights into root nodulation and disease resistanc.</title>
        <authorList>
            <person name="Jiang F."/>
        </authorList>
    </citation>
    <scope>NUCLEOTIDE SEQUENCE [LARGE SCALE GENOMIC DNA]</scope>
    <source>
        <strain evidence="3">JINMINGXINNONG_FW02</strain>
        <tissue evidence="3">Leaves</tissue>
    </source>
</reference>
<evidence type="ECO:0008006" key="5">
    <source>
        <dbReference type="Google" id="ProtNLM"/>
    </source>
</evidence>
<accession>A0AAN9NPV4</accession>
<dbReference type="PANTHER" id="PTHR46862:SF2">
    <property type="entry name" value="OS02G0611400 PROTEIN"/>
    <property type="match status" value="1"/>
</dbReference>
<feature type="repeat" description="PPR" evidence="2">
    <location>
        <begin position="418"/>
        <end position="452"/>
    </location>
</feature>
<feature type="repeat" description="PPR" evidence="2">
    <location>
        <begin position="383"/>
        <end position="417"/>
    </location>
</feature>